<feature type="transmembrane region" description="Helical" evidence="7">
    <location>
        <begin position="109"/>
        <end position="125"/>
    </location>
</feature>
<dbReference type="PANTHER" id="PTHR36115">
    <property type="entry name" value="PROLINE-RICH ANTIGEN HOMOLOG-RELATED"/>
    <property type="match status" value="1"/>
</dbReference>
<accession>A0A4Y4DQ19</accession>
<evidence type="ECO:0000256" key="5">
    <source>
        <dbReference type="ARBA" id="ARBA00023136"/>
    </source>
</evidence>
<evidence type="ECO:0000259" key="8">
    <source>
        <dbReference type="Pfam" id="PF06271"/>
    </source>
</evidence>
<evidence type="ECO:0000256" key="1">
    <source>
        <dbReference type="ARBA" id="ARBA00004651"/>
    </source>
</evidence>
<evidence type="ECO:0000256" key="6">
    <source>
        <dbReference type="SAM" id="MobiDB-lite"/>
    </source>
</evidence>
<proteinExistence type="predicted"/>
<gene>
    <name evidence="9" type="ORF">AUR04nite_25580</name>
</gene>
<protein>
    <submittedName>
        <fullName evidence="9">RDD family protein</fullName>
    </submittedName>
</protein>
<sequence>MERKDFSSWLEGPPQLNSQQWPGEGLGRPERGPGSVARFPRRLLAVCLDWGLSMLVSYWLFNSHELATLLVFLAGQLLGVGLLGHSLGHRIFGMQVQSMEGKALKSLQGLIRSVLLCLFVPALVIDKDQRGLHDRLAKSILVNIR</sequence>
<feature type="transmembrane region" description="Helical" evidence="7">
    <location>
        <begin position="43"/>
        <end position="61"/>
    </location>
</feature>
<evidence type="ECO:0000313" key="10">
    <source>
        <dbReference type="Proteomes" id="UP000316612"/>
    </source>
</evidence>
<dbReference type="PANTHER" id="PTHR36115:SF6">
    <property type="entry name" value="PROLINE-RICH ANTIGEN HOMOLOG"/>
    <property type="match status" value="1"/>
</dbReference>
<keyword evidence="2" id="KW-1003">Cell membrane</keyword>
<dbReference type="InterPro" id="IPR016795">
    <property type="entry name" value="UCP021697"/>
</dbReference>
<evidence type="ECO:0000256" key="7">
    <source>
        <dbReference type="SAM" id="Phobius"/>
    </source>
</evidence>
<name>A0A4Y4DQ19_GLUUR</name>
<evidence type="ECO:0000313" key="9">
    <source>
        <dbReference type="EMBL" id="GED07026.1"/>
    </source>
</evidence>
<dbReference type="GO" id="GO:0005886">
    <property type="term" value="C:plasma membrane"/>
    <property type="evidence" value="ECO:0007669"/>
    <property type="project" value="UniProtKB-SubCell"/>
</dbReference>
<keyword evidence="4 7" id="KW-1133">Transmembrane helix</keyword>
<dbReference type="PIRSF" id="PIRSF021697">
    <property type="entry name" value="UCP021697"/>
    <property type="match status" value="1"/>
</dbReference>
<comment type="subcellular location">
    <subcellularLocation>
        <location evidence="1">Cell membrane</location>
        <topology evidence="1">Multi-pass membrane protein</topology>
    </subcellularLocation>
</comment>
<evidence type="ECO:0000256" key="4">
    <source>
        <dbReference type="ARBA" id="ARBA00022989"/>
    </source>
</evidence>
<keyword evidence="3 7" id="KW-0812">Transmembrane</keyword>
<evidence type="ECO:0000256" key="3">
    <source>
        <dbReference type="ARBA" id="ARBA00022692"/>
    </source>
</evidence>
<dbReference type="InterPro" id="IPR010432">
    <property type="entry name" value="RDD"/>
</dbReference>
<comment type="caution">
    <text evidence="9">The sequence shown here is derived from an EMBL/GenBank/DDBJ whole genome shotgun (WGS) entry which is preliminary data.</text>
</comment>
<dbReference type="Pfam" id="PF06271">
    <property type="entry name" value="RDD"/>
    <property type="match status" value="1"/>
</dbReference>
<dbReference type="EMBL" id="BJNY01000015">
    <property type="protein sequence ID" value="GED07026.1"/>
    <property type="molecule type" value="Genomic_DNA"/>
</dbReference>
<organism evidence="9 10">
    <name type="scientific">Glutamicibacter uratoxydans</name>
    <name type="common">Arthrobacter uratoxydans</name>
    <dbReference type="NCBI Taxonomy" id="43667"/>
    <lineage>
        <taxon>Bacteria</taxon>
        <taxon>Bacillati</taxon>
        <taxon>Actinomycetota</taxon>
        <taxon>Actinomycetes</taxon>
        <taxon>Micrococcales</taxon>
        <taxon>Micrococcaceae</taxon>
        <taxon>Glutamicibacter</taxon>
    </lineage>
</organism>
<keyword evidence="10" id="KW-1185">Reference proteome</keyword>
<feature type="domain" description="RDD" evidence="8">
    <location>
        <begin position="63"/>
        <end position="138"/>
    </location>
</feature>
<feature type="transmembrane region" description="Helical" evidence="7">
    <location>
        <begin position="67"/>
        <end position="88"/>
    </location>
</feature>
<keyword evidence="5 7" id="KW-0472">Membrane</keyword>
<reference evidence="9 10" key="1">
    <citation type="submission" date="2019-06" db="EMBL/GenBank/DDBJ databases">
        <title>Whole genome shotgun sequence of Glutamicibacter uratoxydans NBRC 15515.</title>
        <authorList>
            <person name="Hosoyama A."/>
            <person name="Uohara A."/>
            <person name="Ohji S."/>
            <person name="Ichikawa N."/>
        </authorList>
    </citation>
    <scope>NUCLEOTIDE SEQUENCE [LARGE SCALE GENOMIC DNA]</scope>
    <source>
        <strain evidence="9 10">NBRC 15515</strain>
    </source>
</reference>
<feature type="region of interest" description="Disordered" evidence="6">
    <location>
        <begin position="1"/>
        <end position="29"/>
    </location>
</feature>
<dbReference type="AlphaFoldDB" id="A0A4Y4DQ19"/>
<dbReference type="InterPro" id="IPR051791">
    <property type="entry name" value="Pra-immunoreactive"/>
</dbReference>
<dbReference type="OrthoDB" id="5187110at2"/>
<dbReference type="Proteomes" id="UP000316612">
    <property type="component" value="Unassembled WGS sequence"/>
</dbReference>
<evidence type="ECO:0000256" key="2">
    <source>
        <dbReference type="ARBA" id="ARBA00022475"/>
    </source>
</evidence>
<dbReference type="RefSeq" id="WP_141365681.1">
    <property type="nucleotide sequence ID" value="NZ_BAAAJL010000010.1"/>
</dbReference>